<evidence type="ECO:0000259" key="5">
    <source>
        <dbReference type="PROSITE" id="PS51918"/>
    </source>
</evidence>
<dbReference type="SFLD" id="SFLDS00029">
    <property type="entry name" value="Radical_SAM"/>
    <property type="match status" value="1"/>
</dbReference>
<proteinExistence type="predicted"/>
<dbReference type="Pfam" id="PF04055">
    <property type="entry name" value="Radical_SAM"/>
    <property type="match status" value="1"/>
</dbReference>
<accession>A0A9Q0LDR0</accession>
<evidence type="ECO:0000256" key="2">
    <source>
        <dbReference type="ARBA" id="ARBA00022723"/>
    </source>
</evidence>
<dbReference type="GO" id="GO:0016740">
    <property type="term" value="F:transferase activity"/>
    <property type="evidence" value="ECO:0007669"/>
    <property type="project" value="TreeGrafter"/>
</dbReference>
<dbReference type="Proteomes" id="UP001149090">
    <property type="component" value="Unassembled WGS sequence"/>
</dbReference>
<dbReference type="SFLD" id="SFLDG01280">
    <property type="entry name" value="HydE/PylB-like"/>
    <property type="match status" value="1"/>
</dbReference>
<protein>
    <submittedName>
        <fullName evidence="6">3-methylornithine synthase</fullName>
    </submittedName>
</protein>
<dbReference type="InterPro" id="IPR024021">
    <property type="entry name" value="FeFe-hyd_HydE_rSAM"/>
</dbReference>
<dbReference type="SFLD" id="SFLDG01060">
    <property type="entry name" value="BATS_domain_containing"/>
    <property type="match status" value="1"/>
</dbReference>
<name>A0A9Q0LDR0_ANAIG</name>
<gene>
    <name evidence="6" type="ORF">M0811_01829</name>
</gene>
<evidence type="ECO:0000313" key="6">
    <source>
        <dbReference type="EMBL" id="KAJ5070848.1"/>
    </source>
</evidence>
<dbReference type="InterPro" id="IPR058240">
    <property type="entry name" value="rSAM_sf"/>
</dbReference>
<organism evidence="6 7">
    <name type="scientific">Anaeramoeba ignava</name>
    <name type="common">Anaerobic marine amoeba</name>
    <dbReference type="NCBI Taxonomy" id="1746090"/>
    <lineage>
        <taxon>Eukaryota</taxon>
        <taxon>Metamonada</taxon>
        <taxon>Anaeramoebidae</taxon>
        <taxon>Anaeramoeba</taxon>
    </lineage>
</organism>
<comment type="caution">
    <text evidence="6">The sequence shown here is derived from an EMBL/GenBank/DDBJ whole genome shotgun (WGS) entry which is preliminary data.</text>
</comment>
<dbReference type="Gene3D" id="3.20.20.70">
    <property type="entry name" value="Aldolase class I"/>
    <property type="match status" value="1"/>
</dbReference>
<dbReference type="EMBL" id="JAPDFW010000092">
    <property type="protein sequence ID" value="KAJ5070848.1"/>
    <property type="molecule type" value="Genomic_DNA"/>
</dbReference>
<evidence type="ECO:0000256" key="4">
    <source>
        <dbReference type="ARBA" id="ARBA00023014"/>
    </source>
</evidence>
<dbReference type="CDD" id="cd01335">
    <property type="entry name" value="Radical_SAM"/>
    <property type="match status" value="1"/>
</dbReference>
<sequence>MLSKIFPKNAKSFKLKQINQKSMKITKNLITTIIQKPKRLPIIKPTHQNRTKRHFKTNQKTDDFLTENLKKMEYKNKEENDPKKIQKRVEEVTKILIESPKTETGTKLKENEIIRLLENQTWQEDEYLFKFADSIARRVFDNKVYFRGIIEFSNICQKNCFYCGIRKGNPYLKRFTMTREEILECVDKIHKLNFGCLLLQSGELTATNRMDYLVDLIKEIKKMTTNEQYPQGIGVVLSLGELSYSDLKRLKEAGAMRYLLRIESSNRELYEKIHPKNINHSFDTRLQCLQDLRKLSYQVGTGVMIGIPDQTLKDLANDVLFFKEMDIDMLGMGPYIPAKNTPMGDKIFQSKTHSEIQKDLLRSFQLTLRMYAISRVMMNEINIASTTALHAIHPFGREIALSSGANVMMPIVTPQNFREEYDLYDGKSKIDEIRDNYLIASEKRVQRSGKSIKYGAWNNPPHFDKRQKN</sequence>
<keyword evidence="3" id="KW-0408">Iron</keyword>
<feature type="domain" description="Radical SAM core" evidence="5">
    <location>
        <begin position="142"/>
        <end position="384"/>
    </location>
</feature>
<dbReference type="GO" id="GO:0051536">
    <property type="term" value="F:iron-sulfur cluster binding"/>
    <property type="evidence" value="ECO:0007669"/>
    <property type="project" value="UniProtKB-KW"/>
</dbReference>
<dbReference type="InterPro" id="IPR007197">
    <property type="entry name" value="rSAM"/>
</dbReference>
<dbReference type="PROSITE" id="PS51918">
    <property type="entry name" value="RADICAL_SAM"/>
    <property type="match status" value="1"/>
</dbReference>
<dbReference type="AlphaFoldDB" id="A0A9Q0LDR0"/>
<evidence type="ECO:0000256" key="1">
    <source>
        <dbReference type="ARBA" id="ARBA00022691"/>
    </source>
</evidence>
<dbReference type="SFLD" id="SFLDG01082">
    <property type="entry name" value="B12-binding_domain_containing"/>
    <property type="match status" value="1"/>
</dbReference>
<dbReference type="InterPro" id="IPR013785">
    <property type="entry name" value="Aldolase_TIM"/>
</dbReference>
<dbReference type="GO" id="GO:0046872">
    <property type="term" value="F:metal ion binding"/>
    <property type="evidence" value="ECO:0007669"/>
    <property type="project" value="UniProtKB-KW"/>
</dbReference>
<dbReference type="InterPro" id="IPR034422">
    <property type="entry name" value="HydE/PylB-like"/>
</dbReference>
<evidence type="ECO:0000256" key="3">
    <source>
        <dbReference type="ARBA" id="ARBA00023004"/>
    </source>
</evidence>
<keyword evidence="4" id="KW-0411">Iron-sulfur</keyword>
<evidence type="ECO:0000313" key="7">
    <source>
        <dbReference type="Proteomes" id="UP001149090"/>
    </source>
</evidence>
<dbReference type="NCBIfam" id="TIGR03956">
    <property type="entry name" value="rSAM_HydE"/>
    <property type="match status" value="1"/>
</dbReference>
<dbReference type="SMART" id="SM00729">
    <property type="entry name" value="Elp3"/>
    <property type="match status" value="1"/>
</dbReference>
<dbReference type="PANTHER" id="PTHR43726">
    <property type="entry name" value="3-METHYLORNITHINE SYNTHASE"/>
    <property type="match status" value="1"/>
</dbReference>
<dbReference type="SUPFAM" id="SSF102114">
    <property type="entry name" value="Radical SAM enzymes"/>
    <property type="match status" value="1"/>
</dbReference>
<keyword evidence="1" id="KW-0949">S-adenosyl-L-methionine</keyword>
<dbReference type="PANTHER" id="PTHR43726:SF1">
    <property type="entry name" value="BIOTIN SYNTHASE"/>
    <property type="match status" value="1"/>
</dbReference>
<reference evidence="6" key="1">
    <citation type="submission" date="2022-10" db="EMBL/GenBank/DDBJ databases">
        <title>Novel sulphate-reducing endosymbionts in the free-living metamonad Anaeramoeba.</title>
        <authorList>
            <person name="Jerlstrom-Hultqvist J."/>
            <person name="Cepicka I."/>
            <person name="Gallot-Lavallee L."/>
            <person name="Salas-Leiva D."/>
            <person name="Curtis B.A."/>
            <person name="Zahonova K."/>
            <person name="Pipaliya S."/>
            <person name="Dacks J."/>
            <person name="Roger A.J."/>
        </authorList>
    </citation>
    <scope>NUCLEOTIDE SEQUENCE</scope>
    <source>
        <strain evidence="6">BMAN</strain>
    </source>
</reference>
<dbReference type="InterPro" id="IPR006638">
    <property type="entry name" value="Elp3/MiaA/NifB-like_rSAM"/>
</dbReference>
<dbReference type="OMA" id="CKNDCIY"/>
<dbReference type="OrthoDB" id="188276at2759"/>
<keyword evidence="7" id="KW-1185">Reference proteome</keyword>
<keyword evidence="2" id="KW-0479">Metal-binding</keyword>